<proteinExistence type="predicted"/>
<evidence type="ECO:0000313" key="4">
    <source>
        <dbReference type="EMBL" id="GAA1156620.1"/>
    </source>
</evidence>
<feature type="compositionally biased region" description="Polar residues" evidence="1">
    <location>
        <begin position="57"/>
        <end position="69"/>
    </location>
</feature>
<sequence>MLAVTALLAATSLAACSGSDDPESNDSPSASDSPSADDQPFERTCTVDVTVTGAVTASWQGEGRSSNEAGPTMYHGADGKNQITVYAGKDDVPTSANLTVDGATYTTGADNGVDAAGNGTEAAVDADTTGVDGPGPHVAATFTCGKGAQGKGKG</sequence>
<reference evidence="5" key="1">
    <citation type="journal article" date="2019" name="Int. J. Syst. Evol. Microbiol.">
        <title>The Global Catalogue of Microorganisms (GCM) 10K type strain sequencing project: providing services to taxonomists for standard genome sequencing and annotation.</title>
        <authorList>
            <consortium name="The Broad Institute Genomics Platform"/>
            <consortium name="The Broad Institute Genome Sequencing Center for Infectious Disease"/>
            <person name="Wu L."/>
            <person name="Ma J."/>
        </authorList>
    </citation>
    <scope>NUCLEOTIDE SEQUENCE [LARGE SCALE GENOMIC DNA]</scope>
    <source>
        <strain evidence="5">JCM 11813</strain>
    </source>
</reference>
<gene>
    <name evidence="4" type="ORF">GCM10009606_38310</name>
</gene>
<dbReference type="InterPro" id="IPR007110">
    <property type="entry name" value="Ig-like_dom"/>
</dbReference>
<protein>
    <recommendedName>
        <fullName evidence="3">Ig-like domain-containing protein</fullName>
    </recommendedName>
</protein>
<feature type="region of interest" description="Disordered" evidence="1">
    <location>
        <begin position="15"/>
        <end position="43"/>
    </location>
</feature>
<dbReference type="PROSITE" id="PS50835">
    <property type="entry name" value="IG_LIKE"/>
    <property type="match status" value="1"/>
</dbReference>
<feature type="signal peptide" evidence="2">
    <location>
        <begin position="1"/>
        <end position="17"/>
    </location>
</feature>
<feature type="chain" id="PRO_5046419190" description="Ig-like domain-containing protein" evidence="2">
    <location>
        <begin position="18"/>
        <end position="154"/>
    </location>
</feature>
<feature type="region of interest" description="Disordered" evidence="1">
    <location>
        <begin position="56"/>
        <end position="76"/>
    </location>
</feature>
<evidence type="ECO:0000256" key="2">
    <source>
        <dbReference type="SAM" id="SignalP"/>
    </source>
</evidence>
<feature type="domain" description="Ig-like" evidence="3">
    <location>
        <begin position="22"/>
        <end position="125"/>
    </location>
</feature>
<evidence type="ECO:0000313" key="5">
    <source>
        <dbReference type="Proteomes" id="UP001499979"/>
    </source>
</evidence>
<organism evidence="4 5">
    <name type="scientific">Nocardioides aquiterrae</name>
    <dbReference type="NCBI Taxonomy" id="203799"/>
    <lineage>
        <taxon>Bacteria</taxon>
        <taxon>Bacillati</taxon>
        <taxon>Actinomycetota</taxon>
        <taxon>Actinomycetes</taxon>
        <taxon>Propionibacteriales</taxon>
        <taxon>Nocardioidaceae</taxon>
        <taxon>Nocardioides</taxon>
    </lineage>
</organism>
<comment type="caution">
    <text evidence="4">The sequence shown here is derived from an EMBL/GenBank/DDBJ whole genome shotgun (WGS) entry which is preliminary data.</text>
</comment>
<dbReference type="EMBL" id="BAAAJE010000023">
    <property type="protein sequence ID" value="GAA1156620.1"/>
    <property type="molecule type" value="Genomic_DNA"/>
</dbReference>
<dbReference type="Proteomes" id="UP001499979">
    <property type="component" value="Unassembled WGS sequence"/>
</dbReference>
<evidence type="ECO:0000256" key="1">
    <source>
        <dbReference type="SAM" id="MobiDB-lite"/>
    </source>
</evidence>
<keyword evidence="5" id="KW-1185">Reference proteome</keyword>
<keyword evidence="2" id="KW-0732">Signal</keyword>
<accession>A0ABP4F522</accession>
<evidence type="ECO:0000259" key="3">
    <source>
        <dbReference type="PROSITE" id="PS50835"/>
    </source>
</evidence>
<name>A0ABP4F522_9ACTN</name>